<dbReference type="Gene3D" id="3.40.50.720">
    <property type="entry name" value="NAD(P)-binding Rossmann-like Domain"/>
    <property type="match status" value="1"/>
</dbReference>
<keyword evidence="3" id="KW-1185">Reference proteome</keyword>
<dbReference type="HOGENOM" id="CLU_167042_0_0_1"/>
<proteinExistence type="predicted"/>
<gene>
    <name evidence="2" type="ORF">M422DRAFT_269139</name>
</gene>
<dbReference type="SUPFAM" id="SSF51735">
    <property type="entry name" value="NAD(P)-binding Rossmann-fold domains"/>
    <property type="match status" value="1"/>
</dbReference>
<organism evidence="2 3">
    <name type="scientific">Sphaerobolus stellatus (strain SS14)</name>
    <dbReference type="NCBI Taxonomy" id="990650"/>
    <lineage>
        <taxon>Eukaryota</taxon>
        <taxon>Fungi</taxon>
        <taxon>Dikarya</taxon>
        <taxon>Basidiomycota</taxon>
        <taxon>Agaricomycotina</taxon>
        <taxon>Agaricomycetes</taxon>
        <taxon>Phallomycetidae</taxon>
        <taxon>Geastrales</taxon>
        <taxon>Sphaerobolaceae</taxon>
        <taxon>Sphaerobolus</taxon>
    </lineage>
</organism>
<name>A0A0C9UVY5_SPHS4</name>
<feature type="signal peptide" evidence="1">
    <location>
        <begin position="1"/>
        <end position="19"/>
    </location>
</feature>
<dbReference type="InterPro" id="IPR036291">
    <property type="entry name" value="NAD(P)-bd_dom_sf"/>
</dbReference>
<evidence type="ECO:0000313" key="3">
    <source>
        <dbReference type="Proteomes" id="UP000054279"/>
    </source>
</evidence>
<reference evidence="2 3" key="1">
    <citation type="submission" date="2014-06" db="EMBL/GenBank/DDBJ databases">
        <title>Evolutionary Origins and Diversification of the Mycorrhizal Mutualists.</title>
        <authorList>
            <consortium name="DOE Joint Genome Institute"/>
            <consortium name="Mycorrhizal Genomics Consortium"/>
            <person name="Kohler A."/>
            <person name="Kuo A."/>
            <person name="Nagy L.G."/>
            <person name="Floudas D."/>
            <person name="Copeland A."/>
            <person name="Barry K.W."/>
            <person name="Cichocki N."/>
            <person name="Veneault-Fourrey C."/>
            <person name="LaButti K."/>
            <person name="Lindquist E.A."/>
            <person name="Lipzen A."/>
            <person name="Lundell T."/>
            <person name="Morin E."/>
            <person name="Murat C."/>
            <person name="Riley R."/>
            <person name="Ohm R."/>
            <person name="Sun H."/>
            <person name="Tunlid A."/>
            <person name="Henrissat B."/>
            <person name="Grigoriev I.V."/>
            <person name="Hibbett D.S."/>
            <person name="Martin F."/>
        </authorList>
    </citation>
    <scope>NUCLEOTIDE SEQUENCE [LARGE SCALE GENOMIC DNA]</scope>
    <source>
        <strain evidence="2 3">SS14</strain>
    </source>
</reference>
<sequence length="117" mass="12944">MRIFFILIFTNYNIVLVNSLETFPSGAPSATVSTVPATAVSLELATDKIHVTPTLFASKSGGIIVDMAYRPTPTPLIHLVRFVSRREWRATEGNGGLLAQGYHHFRVWTTMKAPQDI</sequence>
<protein>
    <submittedName>
        <fullName evidence="2">Uncharacterized protein</fullName>
    </submittedName>
</protein>
<keyword evidence="1" id="KW-0732">Signal</keyword>
<dbReference type="OrthoDB" id="204377at2759"/>
<evidence type="ECO:0000313" key="2">
    <source>
        <dbReference type="EMBL" id="KIJ29481.1"/>
    </source>
</evidence>
<dbReference type="AlphaFoldDB" id="A0A0C9UVY5"/>
<feature type="chain" id="PRO_5002204368" evidence="1">
    <location>
        <begin position="20"/>
        <end position="117"/>
    </location>
</feature>
<accession>A0A0C9UVY5</accession>
<dbReference type="EMBL" id="KN837282">
    <property type="protein sequence ID" value="KIJ29481.1"/>
    <property type="molecule type" value="Genomic_DNA"/>
</dbReference>
<dbReference type="Proteomes" id="UP000054279">
    <property type="component" value="Unassembled WGS sequence"/>
</dbReference>
<evidence type="ECO:0000256" key="1">
    <source>
        <dbReference type="SAM" id="SignalP"/>
    </source>
</evidence>